<dbReference type="KEGG" id="dli:dnl_49940"/>
<gene>
    <name evidence="2" type="ORF">dnl_49940</name>
</gene>
<dbReference type="Pfam" id="PF01955">
    <property type="entry name" value="CbiZ"/>
    <property type="match status" value="1"/>
</dbReference>
<sequence length="673" mass="75147">MKLINISKSKIIFLCLIYFFFGKISPGFSFPVNFQDADGRNIQIDTTPERVVSIVPSVTEIIFSINAGNRISGLTYHDTYPAEASFKKVVGGFFSPSIEKIEQINPDIIFITDLHQKLIKAFENQNCRLIHLKLNSVSDLNETIMLLGQIFDKKDEAEKLINNIKTELEHTALKIKPVPISEKKRVIRLMGREDIMTPGSDSFQNEFISLAGGIAPELNKKGQIITITKQEWIKFNPQIIYGCGEDKILKEKILTQPGWKDVDAVKNKKIFFFPCDLTCRLSSRTGYFISCLASKIYPDAFASNSFKDQITGSKLAVLDLDYVKSSEIINSSVYDFIHKTLLIQFKTPVSVLSSLEGFRENIRYAGNSYSPYQVWELYHNLGLDLSRQKLLESIGKQEADTSLLFTGADMDNLSVQHKSFKDMNVYALVTAGVKSNAMRMGRDTGLFYEPGTINMLILTSMELSDRAMTRAVITATEAKTSALQDMDIRSSYTPFVNPATGTGTDNIIVVKGAGTRIDNAGGHSKMGELIAKAVYDGVSEAVYKQNSIIQNRSIFHRLKDRHISLYGLISNCSCTENSGEFILEIEKILLNPGYAGFIESAFAVSDAYERKLVSDLSAFNMWCNAAASEISGQKITNLKDLISDEELPIVIKTALNALLTGIYYKINSHEQKN</sequence>
<dbReference type="Proteomes" id="UP000663720">
    <property type="component" value="Chromosome"/>
</dbReference>
<keyword evidence="3" id="KW-1185">Reference proteome</keyword>
<evidence type="ECO:0000313" key="2">
    <source>
        <dbReference type="EMBL" id="QTA82615.1"/>
    </source>
</evidence>
<organism evidence="2 3">
    <name type="scientific">Desulfonema limicola</name>
    <dbReference type="NCBI Taxonomy" id="45656"/>
    <lineage>
        <taxon>Bacteria</taxon>
        <taxon>Pseudomonadati</taxon>
        <taxon>Thermodesulfobacteriota</taxon>
        <taxon>Desulfobacteria</taxon>
        <taxon>Desulfobacterales</taxon>
        <taxon>Desulfococcaceae</taxon>
        <taxon>Desulfonema</taxon>
    </lineage>
</organism>
<dbReference type="SUPFAM" id="SSF53807">
    <property type="entry name" value="Helical backbone' metal receptor"/>
    <property type="match status" value="1"/>
</dbReference>
<dbReference type="InterPro" id="IPR002491">
    <property type="entry name" value="ABC_transptr_periplasmic_BD"/>
</dbReference>
<reference evidence="2" key="1">
    <citation type="journal article" date="2021" name="Microb. Physiol.">
        <title>Proteogenomic Insights into the Physiology of Marine, Sulfate-Reducing, Filamentous Desulfonema limicola and Desulfonema magnum.</title>
        <authorList>
            <person name="Schnaars V."/>
            <person name="Wohlbrand L."/>
            <person name="Scheve S."/>
            <person name="Hinrichs C."/>
            <person name="Reinhardt R."/>
            <person name="Rabus R."/>
        </authorList>
    </citation>
    <scope>NUCLEOTIDE SEQUENCE</scope>
    <source>
        <strain evidence="2">5ac10</strain>
    </source>
</reference>
<dbReference type="InterPro" id="IPR050902">
    <property type="entry name" value="ABC_Transporter_SBP"/>
</dbReference>
<dbReference type="PANTHER" id="PTHR30535:SF34">
    <property type="entry name" value="MOLYBDATE-BINDING PROTEIN MOLA"/>
    <property type="match status" value="1"/>
</dbReference>
<dbReference type="EMBL" id="CP061799">
    <property type="protein sequence ID" value="QTA82615.1"/>
    <property type="molecule type" value="Genomic_DNA"/>
</dbReference>
<dbReference type="PROSITE" id="PS50983">
    <property type="entry name" value="FE_B12_PBP"/>
    <property type="match status" value="1"/>
</dbReference>
<dbReference type="Pfam" id="PF01497">
    <property type="entry name" value="Peripla_BP_2"/>
    <property type="match status" value="1"/>
</dbReference>
<dbReference type="RefSeq" id="WP_207688525.1">
    <property type="nucleotide sequence ID" value="NZ_CP061799.1"/>
</dbReference>
<accession>A0A975BCA0</accession>
<protein>
    <submittedName>
        <fullName evidence="2">ABC transporter, substrate-binding protein</fullName>
    </submittedName>
</protein>
<dbReference type="AlphaFoldDB" id="A0A975BCA0"/>
<dbReference type="PANTHER" id="PTHR30535">
    <property type="entry name" value="VITAMIN B12-BINDING PROTEIN"/>
    <property type="match status" value="1"/>
</dbReference>
<dbReference type="InterPro" id="IPR002808">
    <property type="entry name" value="AdoCbi_amidolase"/>
</dbReference>
<feature type="domain" description="Fe/B12 periplasmic-binding" evidence="1">
    <location>
        <begin position="50"/>
        <end position="300"/>
    </location>
</feature>
<evidence type="ECO:0000259" key="1">
    <source>
        <dbReference type="PROSITE" id="PS50983"/>
    </source>
</evidence>
<dbReference type="GO" id="GO:0071281">
    <property type="term" value="P:cellular response to iron ion"/>
    <property type="evidence" value="ECO:0007669"/>
    <property type="project" value="TreeGrafter"/>
</dbReference>
<name>A0A975BCA0_9BACT</name>
<proteinExistence type="predicted"/>
<dbReference type="Gene3D" id="3.40.50.1980">
    <property type="entry name" value="Nitrogenase molybdenum iron protein domain"/>
    <property type="match status" value="2"/>
</dbReference>
<evidence type="ECO:0000313" key="3">
    <source>
        <dbReference type="Proteomes" id="UP000663720"/>
    </source>
</evidence>